<dbReference type="PANTHER" id="PTHR47619">
    <property type="entry name" value="METALLO-HYDROLASE YYCJ-RELATED"/>
    <property type="match status" value="1"/>
</dbReference>
<sequence length="295" mass="29529">MMRLHVLASGSGGNAAVVENARTGEGVLVDCGICKRDLIARCAEAGFDPARIAAVLITHDHGDHVRGLGVALRGLARLGCVPPVYASGAVCAAAPAIAEAAGSVGADLRALRAGDAVSAAGIEAHAFRTSHDAAESFGFRFEDAGAPAGAAAGAATPGAPASAAPDAGARDVIAFMTDTGVVTPEAHEALAGARLLAIESNHDAAMLEHGPYPWPVKRRIASDRGHLSNDQAAAELAALLAEGGADGLRAVVAMHVSQENNDYRRPAEGLAAALAAAGHPASVAVAYQSRLVSLA</sequence>
<proteinExistence type="predicted"/>
<accession>A0ABS9WGX0</accession>
<dbReference type="RefSeq" id="WP_242164860.1">
    <property type="nucleotide sequence ID" value="NZ_JAJMLW010000002.1"/>
</dbReference>
<reference evidence="2" key="1">
    <citation type="submission" date="2021-11" db="EMBL/GenBank/DDBJ databases">
        <title>A Novel Adlercreutzia Species, isolated from a Allomyrina dichotoma larva feces.</title>
        <authorList>
            <person name="Suh M.K."/>
        </authorList>
    </citation>
    <scope>NUCLEOTIDE SEQUENCE</scope>
    <source>
        <strain evidence="2">JBNU-10</strain>
    </source>
</reference>
<dbReference type="Proteomes" id="UP001430755">
    <property type="component" value="Unassembled WGS sequence"/>
</dbReference>
<gene>
    <name evidence="2" type="ORF">LPT13_06680</name>
</gene>
<evidence type="ECO:0000313" key="2">
    <source>
        <dbReference type="EMBL" id="MCI2242034.1"/>
    </source>
</evidence>
<evidence type="ECO:0000313" key="3">
    <source>
        <dbReference type="Proteomes" id="UP001430755"/>
    </source>
</evidence>
<evidence type="ECO:0000259" key="1">
    <source>
        <dbReference type="SMART" id="SM00849"/>
    </source>
</evidence>
<dbReference type="PANTHER" id="PTHR47619:SF1">
    <property type="entry name" value="EXODEOXYRIBONUCLEASE WALJ"/>
    <property type="match status" value="1"/>
</dbReference>
<organism evidence="2 3">
    <name type="scientific">Adlercreutzia faecimuris</name>
    <dbReference type="NCBI Taxonomy" id="2897341"/>
    <lineage>
        <taxon>Bacteria</taxon>
        <taxon>Bacillati</taxon>
        <taxon>Actinomycetota</taxon>
        <taxon>Coriobacteriia</taxon>
        <taxon>Eggerthellales</taxon>
        <taxon>Eggerthellaceae</taxon>
        <taxon>Adlercreutzia</taxon>
    </lineage>
</organism>
<dbReference type="Pfam" id="PF12706">
    <property type="entry name" value="Lactamase_B_2"/>
    <property type="match status" value="1"/>
</dbReference>
<dbReference type="InterPro" id="IPR052533">
    <property type="entry name" value="WalJ/YycJ-like"/>
</dbReference>
<dbReference type="Gene3D" id="3.60.15.10">
    <property type="entry name" value="Ribonuclease Z/Hydroxyacylglutathione hydrolase-like"/>
    <property type="match status" value="1"/>
</dbReference>
<dbReference type="EMBL" id="JAJMLW010000002">
    <property type="protein sequence ID" value="MCI2242034.1"/>
    <property type="molecule type" value="Genomic_DNA"/>
</dbReference>
<name>A0ABS9WGX0_9ACTN</name>
<dbReference type="InterPro" id="IPR001279">
    <property type="entry name" value="Metallo-B-lactamas"/>
</dbReference>
<keyword evidence="3" id="KW-1185">Reference proteome</keyword>
<dbReference type="SMART" id="SM00849">
    <property type="entry name" value="Lactamase_B"/>
    <property type="match status" value="1"/>
</dbReference>
<dbReference type="InterPro" id="IPR036866">
    <property type="entry name" value="RibonucZ/Hydroxyglut_hydro"/>
</dbReference>
<protein>
    <submittedName>
        <fullName evidence="2">MBL fold metallo-hydrolase</fullName>
    </submittedName>
</protein>
<comment type="caution">
    <text evidence="2">The sequence shown here is derived from an EMBL/GenBank/DDBJ whole genome shotgun (WGS) entry which is preliminary data.</text>
</comment>
<feature type="domain" description="Metallo-beta-lactamase" evidence="1">
    <location>
        <begin position="12"/>
        <end position="187"/>
    </location>
</feature>
<dbReference type="SUPFAM" id="SSF56281">
    <property type="entry name" value="Metallo-hydrolase/oxidoreductase"/>
    <property type="match status" value="1"/>
</dbReference>